<proteinExistence type="predicted"/>
<name>A0A317Q3V0_9GAMM</name>
<dbReference type="EMBL" id="QGTT01000012">
    <property type="protein sequence ID" value="PWW11151.1"/>
    <property type="molecule type" value="Genomic_DNA"/>
</dbReference>
<keyword evidence="3" id="KW-1185">Reference proteome</keyword>
<accession>A0A317Q3V0</accession>
<dbReference type="Proteomes" id="UP000246964">
    <property type="component" value="Unassembled WGS sequence"/>
</dbReference>
<dbReference type="Pfam" id="PF12146">
    <property type="entry name" value="Hydrolase_4"/>
    <property type="match status" value="1"/>
</dbReference>
<dbReference type="RefSeq" id="WP_110076295.1">
    <property type="nucleotide sequence ID" value="NZ_QGTT01000012.1"/>
</dbReference>
<feature type="domain" description="Serine aminopeptidase S33" evidence="1">
    <location>
        <begin position="30"/>
        <end position="117"/>
    </location>
</feature>
<dbReference type="PIRSF" id="PIRSF037442">
    <property type="entry name" value="UCP037442_abhydr"/>
    <property type="match status" value="1"/>
</dbReference>
<protein>
    <submittedName>
        <fullName evidence="2">Putative alpha/beta hydrolase</fullName>
    </submittedName>
</protein>
<comment type="caution">
    <text evidence="2">The sequence shown here is derived from an EMBL/GenBank/DDBJ whole genome shotgun (WGS) entry which is preliminary data.</text>
</comment>
<dbReference type="InterPro" id="IPR022742">
    <property type="entry name" value="Hydrolase_4"/>
</dbReference>
<dbReference type="InterPro" id="IPR017208">
    <property type="entry name" value="UCP037442_abhydr"/>
</dbReference>
<gene>
    <name evidence="2" type="ORF">DET45_1129</name>
</gene>
<evidence type="ECO:0000313" key="2">
    <source>
        <dbReference type="EMBL" id="PWW11151.1"/>
    </source>
</evidence>
<organism evidence="2 3">
    <name type="scientific">Pseudidiomarina maritima</name>
    <dbReference type="NCBI Taxonomy" id="519453"/>
    <lineage>
        <taxon>Bacteria</taxon>
        <taxon>Pseudomonadati</taxon>
        <taxon>Pseudomonadota</taxon>
        <taxon>Gammaproteobacteria</taxon>
        <taxon>Alteromonadales</taxon>
        <taxon>Idiomarinaceae</taxon>
        <taxon>Pseudidiomarina</taxon>
    </lineage>
</organism>
<dbReference type="InterPro" id="IPR029058">
    <property type="entry name" value="AB_hydrolase_fold"/>
</dbReference>
<evidence type="ECO:0000259" key="1">
    <source>
        <dbReference type="Pfam" id="PF12146"/>
    </source>
</evidence>
<sequence length="292" mass="32826">MASIAAQPLQLQAAPNRFIQAHWYPSSTAAQAVIVMAPAMAVPQKFYQPFCTWLAAQGYHVLSFDYFGIGASTPQPLQQLHSSISEWAELDAAAVVRYLDSEFSTYPKLWLGHSISGQLFGMIPNHQVIHHMISVNTGSGYWRAMSGSFKWKSMLLWGLVTPLAVPLVGYFPGRKLGIIGDVPAAAMQQWRRWCLHPDYLVGAENLYQSYANVSTPITSLAVSDDEMIAPSRVNHLHDFYRQAPQQRILYHPHQFEVERLGHFAIFQQPQQALWPRLFGEPIQAALTAHSLR</sequence>
<evidence type="ECO:0000313" key="3">
    <source>
        <dbReference type="Proteomes" id="UP000246964"/>
    </source>
</evidence>
<dbReference type="SUPFAM" id="SSF53474">
    <property type="entry name" value="alpha/beta-Hydrolases"/>
    <property type="match status" value="1"/>
</dbReference>
<reference evidence="2 3" key="1">
    <citation type="submission" date="2018-05" db="EMBL/GenBank/DDBJ databases">
        <title>Freshwater and sediment microbial communities from various areas in North America, analyzing microbe dynamics in response to fracking.</title>
        <authorList>
            <person name="Lamendella R."/>
        </authorList>
    </citation>
    <scope>NUCLEOTIDE SEQUENCE [LARGE SCALE GENOMIC DNA]</scope>
    <source>
        <strain evidence="2 3">125B1</strain>
    </source>
</reference>
<dbReference type="GO" id="GO:0016787">
    <property type="term" value="F:hydrolase activity"/>
    <property type="evidence" value="ECO:0007669"/>
    <property type="project" value="UniProtKB-KW"/>
</dbReference>
<dbReference type="Gene3D" id="3.40.50.1820">
    <property type="entry name" value="alpha/beta hydrolase"/>
    <property type="match status" value="1"/>
</dbReference>
<dbReference type="AlphaFoldDB" id="A0A317Q3V0"/>
<dbReference type="OrthoDB" id="9785076at2"/>
<keyword evidence="2" id="KW-0378">Hydrolase</keyword>